<dbReference type="AlphaFoldDB" id="A0A0C3EHD9"/>
<gene>
    <name evidence="2" type="ORF">SCLCIDRAFT_1209771</name>
</gene>
<name>A0A0C3EHD9_9AGAM</name>
<dbReference type="InterPro" id="IPR027417">
    <property type="entry name" value="P-loop_NTPase"/>
</dbReference>
<sequence>MPQGPLGVVIIGETGVGKSALVNLIAGKVLVDVSAEADICTKRTTKYDITIDSMHLRVWEIVGFNQPMDDKNPADKEISVIDVDLGTIFAHDKTAAVDVVLFCMRGERTREITTKIFDSVRDMFGDQVPIVLVINHLELEKDMEEWWSRNEETLRTKKGIEGDGHVCVTGLLDHRNYKQSQEAVLAQLRVHYEARGNKTLESIVLTYFGRLGHKKNLKEMLKKRYKIDQSTARRLVEALSPTNC</sequence>
<dbReference type="InterPro" id="IPR006073">
    <property type="entry name" value="GTP-bd"/>
</dbReference>
<dbReference type="HOGENOM" id="CLU_050405_0_0_1"/>
<accession>A0A0C3EHD9</accession>
<dbReference type="SUPFAM" id="SSF52540">
    <property type="entry name" value="P-loop containing nucleoside triphosphate hydrolases"/>
    <property type="match status" value="1"/>
</dbReference>
<keyword evidence="3" id="KW-1185">Reference proteome</keyword>
<dbReference type="PRINTS" id="PR00449">
    <property type="entry name" value="RASTRNSFRMNG"/>
</dbReference>
<dbReference type="InParanoid" id="A0A0C3EHD9"/>
<evidence type="ECO:0000259" key="1">
    <source>
        <dbReference type="Pfam" id="PF01926"/>
    </source>
</evidence>
<reference evidence="3" key="2">
    <citation type="submission" date="2015-01" db="EMBL/GenBank/DDBJ databases">
        <title>Evolutionary Origins and Diversification of the Mycorrhizal Mutualists.</title>
        <authorList>
            <consortium name="DOE Joint Genome Institute"/>
            <consortium name="Mycorrhizal Genomics Consortium"/>
            <person name="Kohler A."/>
            <person name="Kuo A."/>
            <person name="Nagy L.G."/>
            <person name="Floudas D."/>
            <person name="Copeland A."/>
            <person name="Barry K.W."/>
            <person name="Cichocki N."/>
            <person name="Veneault-Fourrey C."/>
            <person name="LaButti K."/>
            <person name="Lindquist E.A."/>
            <person name="Lipzen A."/>
            <person name="Lundell T."/>
            <person name="Morin E."/>
            <person name="Murat C."/>
            <person name="Riley R."/>
            <person name="Ohm R."/>
            <person name="Sun H."/>
            <person name="Tunlid A."/>
            <person name="Henrissat B."/>
            <person name="Grigoriev I.V."/>
            <person name="Hibbett D.S."/>
            <person name="Martin F."/>
        </authorList>
    </citation>
    <scope>NUCLEOTIDE SEQUENCE [LARGE SCALE GENOMIC DNA]</scope>
    <source>
        <strain evidence="3">Foug A</strain>
    </source>
</reference>
<reference evidence="2 3" key="1">
    <citation type="submission" date="2014-04" db="EMBL/GenBank/DDBJ databases">
        <authorList>
            <consortium name="DOE Joint Genome Institute"/>
            <person name="Kuo A."/>
            <person name="Kohler A."/>
            <person name="Nagy L.G."/>
            <person name="Floudas D."/>
            <person name="Copeland A."/>
            <person name="Barry K.W."/>
            <person name="Cichocki N."/>
            <person name="Veneault-Fourrey C."/>
            <person name="LaButti K."/>
            <person name="Lindquist E.A."/>
            <person name="Lipzen A."/>
            <person name="Lundell T."/>
            <person name="Morin E."/>
            <person name="Murat C."/>
            <person name="Sun H."/>
            <person name="Tunlid A."/>
            <person name="Henrissat B."/>
            <person name="Grigoriev I.V."/>
            <person name="Hibbett D.S."/>
            <person name="Martin F."/>
            <person name="Nordberg H.P."/>
            <person name="Cantor M.N."/>
            <person name="Hua S.X."/>
        </authorList>
    </citation>
    <scope>NUCLEOTIDE SEQUENCE [LARGE SCALE GENOMIC DNA]</scope>
    <source>
        <strain evidence="2 3">Foug A</strain>
    </source>
</reference>
<organism evidence="2 3">
    <name type="scientific">Scleroderma citrinum Foug A</name>
    <dbReference type="NCBI Taxonomy" id="1036808"/>
    <lineage>
        <taxon>Eukaryota</taxon>
        <taxon>Fungi</taxon>
        <taxon>Dikarya</taxon>
        <taxon>Basidiomycota</taxon>
        <taxon>Agaricomycotina</taxon>
        <taxon>Agaricomycetes</taxon>
        <taxon>Agaricomycetidae</taxon>
        <taxon>Boletales</taxon>
        <taxon>Sclerodermatineae</taxon>
        <taxon>Sclerodermataceae</taxon>
        <taxon>Scleroderma</taxon>
    </lineage>
</organism>
<evidence type="ECO:0000313" key="3">
    <source>
        <dbReference type="Proteomes" id="UP000053989"/>
    </source>
</evidence>
<proteinExistence type="predicted"/>
<dbReference type="InterPro" id="IPR025662">
    <property type="entry name" value="Sigma_54_int_dom_ATP-bd_1"/>
</dbReference>
<protein>
    <recommendedName>
        <fullName evidence="1">G domain-containing protein</fullName>
    </recommendedName>
</protein>
<dbReference type="Proteomes" id="UP000053989">
    <property type="component" value="Unassembled WGS sequence"/>
</dbReference>
<dbReference type="EMBL" id="KN822011">
    <property type="protein sequence ID" value="KIM67669.1"/>
    <property type="molecule type" value="Genomic_DNA"/>
</dbReference>
<evidence type="ECO:0000313" key="2">
    <source>
        <dbReference type="EMBL" id="KIM67669.1"/>
    </source>
</evidence>
<dbReference type="PROSITE" id="PS00675">
    <property type="entry name" value="SIGMA54_INTERACT_1"/>
    <property type="match status" value="1"/>
</dbReference>
<dbReference type="OrthoDB" id="8954335at2759"/>
<dbReference type="STRING" id="1036808.A0A0C3EHD9"/>
<dbReference type="GO" id="GO:0005525">
    <property type="term" value="F:GTP binding"/>
    <property type="evidence" value="ECO:0007669"/>
    <property type="project" value="InterPro"/>
</dbReference>
<feature type="domain" description="G" evidence="1">
    <location>
        <begin position="8"/>
        <end position="135"/>
    </location>
</feature>
<dbReference type="CDD" id="cd00882">
    <property type="entry name" value="Ras_like_GTPase"/>
    <property type="match status" value="1"/>
</dbReference>
<dbReference type="Gene3D" id="3.40.50.300">
    <property type="entry name" value="P-loop containing nucleotide triphosphate hydrolases"/>
    <property type="match status" value="1"/>
</dbReference>
<dbReference type="Pfam" id="PF01926">
    <property type="entry name" value="MMR_HSR1"/>
    <property type="match status" value="1"/>
</dbReference>